<organism evidence="2 3">
    <name type="scientific">Mytilus galloprovincialis</name>
    <name type="common">Mediterranean mussel</name>
    <dbReference type="NCBI Taxonomy" id="29158"/>
    <lineage>
        <taxon>Eukaryota</taxon>
        <taxon>Metazoa</taxon>
        <taxon>Spiralia</taxon>
        <taxon>Lophotrochozoa</taxon>
        <taxon>Mollusca</taxon>
        <taxon>Bivalvia</taxon>
        <taxon>Autobranchia</taxon>
        <taxon>Pteriomorphia</taxon>
        <taxon>Mytilida</taxon>
        <taxon>Mytiloidea</taxon>
        <taxon>Mytilidae</taxon>
        <taxon>Mytilinae</taxon>
        <taxon>Mytilus</taxon>
    </lineage>
</organism>
<protein>
    <recommendedName>
        <fullName evidence="1">DUF6589 domain-containing protein</fullName>
    </recommendedName>
</protein>
<dbReference type="OrthoDB" id="6137837at2759"/>
<dbReference type="EMBL" id="UYJE01003547">
    <property type="protein sequence ID" value="VDI20205.1"/>
    <property type="molecule type" value="Genomic_DNA"/>
</dbReference>
<feature type="domain" description="DUF6589" evidence="1">
    <location>
        <begin position="182"/>
        <end position="629"/>
    </location>
</feature>
<evidence type="ECO:0000313" key="3">
    <source>
        <dbReference type="Proteomes" id="UP000596742"/>
    </source>
</evidence>
<sequence length="695" mass="80857">MINFNWSQIVEELCDEFPVLCRTILSFMLPDNLTEKTKSDRITSMVPRIGFIYSLLAQSRNQELSKVQHMINTILFDNLCDQKVFDRLHSIGACMSYGHSLTILDKYGGHFNSAVIDALKSGKRIRLVGDNINWMTNVHDERKDNHAHMHHAFGSACIIQNTSFDLLSSIKPQLDYRYASVETFLPSRNDWHLLREDYSVHILKVASKHIPFFKEFCKPFENFFHGTLTEELKTKNKVIPLPVLHYNEQKYDEVVKILDFYESFLRESFGKANIDYNDTVKVLIGGDQLTRERFSGSKCLRAGGITAEERFDHLSPITFELFHLCMNYVKLIMKQLFKDQSVNEMGTMKCEANRLLRTTVNVNVNEHYDADKDFIISFTDAYITEAVMTFFEMENPTSAPTINRHEPPSQFTNDSEKKEWILSIFGDLVDKMVWCNESDNCRSYSEEEVHEDGEVLRLKLANGNFKSFVIKKKKTPPKEDKVQSYGHLVLELGVHFKALLSLCKTPDRERGLRLLKVTMLHFKANNWMSKYAYEIMRLLVHQYCILSEQEASEEFYALFVNTKGKTDSHIPCDLQMEYIVKCVKKHLKHMFSNKTDDFISKRTSAISAISDISEQFDRVSNVVIRSKRHSDLSSIHDELDMISDLRQLRPFETDPGRQHDTFPGISRKMENQLDMNLFRNWIMQQKIKFATELGK</sequence>
<name>A0A8B6DJU6_MYTGA</name>
<dbReference type="AlphaFoldDB" id="A0A8B6DJU6"/>
<dbReference type="InterPro" id="IPR046496">
    <property type="entry name" value="DUF6589"/>
</dbReference>
<comment type="caution">
    <text evidence="2">The sequence shown here is derived from an EMBL/GenBank/DDBJ whole genome shotgun (WGS) entry which is preliminary data.</text>
</comment>
<evidence type="ECO:0000259" key="1">
    <source>
        <dbReference type="Pfam" id="PF20231"/>
    </source>
</evidence>
<proteinExistence type="predicted"/>
<evidence type="ECO:0000313" key="2">
    <source>
        <dbReference type="EMBL" id="VDI20205.1"/>
    </source>
</evidence>
<keyword evidence="3" id="KW-1185">Reference proteome</keyword>
<dbReference type="Proteomes" id="UP000596742">
    <property type="component" value="Unassembled WGS sequence"/>
</dbReference>
<accession>A0A8B6DJU6</accession>
<reference evidence="2" key="1">
    <citation type="submission" date="2018-11" db="EMBL/GenBank/DDBJ databases">
        <authorList>
            <person name="Alioto T."/>
            <person name="Alioto T."/>
        </authorList>
    </citation>
    <scope>NUCLEOTIDE SEQUENCE</scope>
</reference>
<dbReference type="Pfam" id="PF20231">
    <property type="entry name" value="DUF6589"/>
    <property type="match status" value="1"/>
</dbReference>
<gene>
    <name evidence="2" type="ORF">MGAL_10B016687</name>
</gene>